<dbReference type="EMBL" id="CP040098">
    <property type="protein sequence ID" value="QCQ21872.1"/>
    <property type="molecule type" value="Genomic_DNA"/>
</dbReference>
<dbReference type="GO" id="GO:0016787">
    <property type="term" value="F:hydrolase activity"/>
    <property type="evidence" value="ECO:0007669"/>
    <property type="project" value="UniProtKB-KW"/>
</dbReference>
<dbReference type="InterPro" id="IPR051453">
    <property type="entry name" value="MBL_Glyoxalase_II"/>
</dbReference>
<reference evidence="6 7" key="1">
    <citation type="submission" date="2019-05" db="EMBL/GenBank/DDBJ databases">
        <title>The Complete Genome Sequence of the n-alkane-degrading Desulfoglaeba alkanexedens ALDC reveals multiple alkylsuccinate synthase gene clusters.</title>
        <authorList>
            <person name="Callaghan A.V."/>
            <person name="Davidova I.A."/>
            <person name="Duncan K.E."/>
            <person name="Morris B."/>
            <person name="McInerney M.J."/>
        </authorList>
    </citation>
    <scope>NUCLEOTIDE SEQUENCE [LARGE SCALE GENOMIC DNA]</scope>
    <source>
        <strain evidence="6 7">ALDC</strain>
    </source>
</reference>
<evidence type="ECO:0000256" key="1">
    <source>
        <dbReference type="ARBA" id="ARBA00001947"/>
    </source>
</evidence>
<feature type="domain" description="Metallo-beta-lactamase" evidence="5">
    <location>
        <begin position="9"/>
        <end position="86"/>
    </location>
</feature>
<dbReference type="OrthoDB" id="9802991at2"/>
<dbReference type="InterPro" id="IPR001279">
    <property type="entry name" value="Metallo-B-lactamas"/>
</dbReference>
<dbReference type="Pfam" id="PF00753">
    <property type="entry name" value="Lactamase_B"/>
    <property type="match status" value="1"/>
</dbReference>
<sequence>MNIIQKPVGVMEVFCYLVLDESTGEAILVDPAGDEDEILKLVNENSVKLRYIVNTHGHRDHTCGNAKLKAATGAALVMHALDDEFFRFSS</sequence>
<keyword evidence="4" id="KW-0862">Zinc</keyword>
<evidence type="ECO:0000259" key="5">
    <source>
        <dbReference type="Pfam" id="PF00753"/>
    </source>
</evidence>
<dbReference type="GO" id="GO:0046872">
    <property type="term" value="F:metal ion binding"/>
    <property type="evidence" value="ECO:0007669"/>
    <property type="project" value="UniProtKB-KW"/>
</dbReference>
<evidence type="ECO:0000313" key="7">
    <source>
        <dbReference type="Proteomes" id="UP000298602"/>
    </source>
</evidence>
<keyword evidence="7" id="KW-1185">Reference proteome</keyword>
<accession>A0A4P8L538</accession>
<protein>
    <submittedName>
        <fullName evidence="6">MBL fold metallo-hydrolase</fullName>
    </submittedName>
</protein>
<evidence type="ECO:0000256" key="3">
    <source>
        <dbReference type="ARBA" id="ARBA00022801"/>
    </source>
</evidence>
<dbReference type="KEGG" id="dax:FDQ92_06585"/>
<dbReference type="SUPFAM" id="SSF56281">
    <property type="entry name" value="Metallo-hydrolase/oxidoreductase"/>
    <property type="match status" value="1"/>
</dbReference>
<comment type="cofactor">
    <cofactor evidence="1">
        <name>Zn(2+)</name>
        <dbReference type="ChEBI" id="CHEBI:29105"/>
    </cofactor>
</comment>
<keyword evidence="3 6" id="KW-0378">Hydrolase</keyword>
<evidence type="ECO:0000256" key="2">
    <source>
        <dbReference type="ARBA" id="ARBA00022723"/>
    </source>
</evidence>
<dbReference type="Gene3D" id="3.60.15.10">
    <property type="entry name" value="Ribonuclease Z/Hydroxyacylglutathione hydrolase-like"/>
    <property type="match status" value="1"/>
</dbReference>
<dbReference type="AlphaFoldDB" id="A0A4P8L538"/>
<dbReference type="PANTHER" id="PTHR46233">
    <property type="entry name" value="HYDROXYACYLGLUTATHIONE HYDROLASE GLOC"/>
    <property type="match status" value="1"/>
</dbReference>
<reference evidence="6 7" key="2">
    <citation type="submission" date="2019-05" db="EMBL/GenBank/DDBJ databases">
        <authorList>
            <person name="Suflita J.M."/>
            <person name="Marks C.R."/>
        </authorList>
    </citation>
    <scope>NUCLEOTIDE SEQUENCE [LARGE SCALE GENOMIC DNA]</scope>
    <source>
        <strain evidence="6 7">ALDC</strain>
    </source>
</reference>
<dbReference type="Proteomes" id="UP000298602">
    <property type="component" value="Chromosome"/>
</dbReference>
<proteinExistence type="predicted"/>
<dbReference type="CDD" id="cd06262">
    <property type="entry name" value="metallo-hydrolase-like_MBL-fold"/>
    <property type="match status" value="1"/>
</dbReference>
<name>A0A4P8L538_9BACT</name>
<keyword evidence="2" id="KW-0479">Metal-binding</keyword>
<gene>
    <name evidence="6" type="ORF">FDQ92_06585</name>
</gene>
<evidence type="ECO:0000313" key="6">
    <source>
        <dbReference type="EMBL" id="QCQ21872.1"/>
    </source>
</evidence>
<evidence type="ECO:0000256" key="4">
    <source>
        <dbReference type="ARBA" id="ARBA00022833"/>
    </source>
</evidence>
<dbReference type="InterPro" id="IPR036866">
    <property type="entry name" value="RibonucZ/Hydroxyglut_hydro"/>
</dbReference>
<dbReference type="PANTHER" id="PTHR46233:SF3">
    <property type="entry name" value="HYDROXYACYLGLUTATHIONE HYDROLASE GLOC"/>
    <property type="match status" value="1"/>
</dbReference>
<organism evidence="6 7">
    <name type="scientific">Desulfoglaeba alkanexedens ALDC</name>
    <dbReference type="NCBI Taxonomy" id="980445"/>
    <lineage>
        <taxon>Bacteria</taxon>
        <taxon>Pseudomonadati</taxon>
        <taxon>Thermodesulfobacteriota</taxon>
        <taxon>Syntrophobacteria</taxon>
        <taxon>Syntrophobacterales</taxon>
        <taxon>Syntrophobacteraceae</taxon>
        <taxon>Desulfoglaeba</taxon>
    </lineage>
</organism>
<dbReference type="RefSeq" id="WP_137423841.1">
    <property type="nucleotide sequence ID" value="NZ_CP040098.1"/>
</dbReference>